<comment type="caution">
    <text evidence="1">The sequence shown here is derived from an EMBL/GenBank/DDBJ whole genome shotgun (WGS) entry which is preliminary data.</text>
</comment>
<dbReference type="CDD" id="cd21631">
    <property type="entry name" value="RHH_CopG_NikR-like"/>
    <property type="match status" value="1"/>
</dbReference>
<evidence type="ECO:0000313" key="2">
    <source>
        <dbReference type="Proteomes" id="UP000034324"/>
    </source>
</evidence>
<accession>A0A0G0NN64</accession>
<proteinExistence type="predicted"/>
<name>A0A0G0NN64_9BACT</name>
<dbReference type="InterPro" id="IPR010985">
    <property type="entry name" value="Ribbon_hlx_hlx"/>
</dbReference>
<gene>
    <name evidence="1" type="ORF">US99_C0018G0019</name>
</gene>
<dbReference type="GO" id="GO:0006355">
    <property type="term" value="P:regulation of DNA-templated transcription"/>
    <property type="evidence" value="ECO:0007669"/>
    <property type="project" value="InterPro"/>
</dbReference>
<sequence>MIRHQIYFTPQLKREIQVQAKKNGKSQSEIIRETLEEKFKIKNKKLSGGEVLLKIAARAVKGPSDLSTNLFDYLYGNKSPNYGRK</sequence>
<dbReference type="SUPFAM" id="SSF47598">
    <property type="entry name" value="Ribbon-helix-helix"/>
    <property type="match status" value="1"/>
</dbReference>
<dbReference type="Proteomes" id="UP000034324">
    <property type="component" value="Unassembled WGS sequence"/>
</dbReference>
<protein>
    <submittedName>
        <fullName evidence="1">Uncharacterized protein</fullName>
    </submittedName>
</protein>
<organism evidence="1 2">
    <name type="scientific">Candidatus Daviesbacteria bacterium GW2011_GWF2_38_6</name>
    <dbReference type="NCBI Taxonomy" id="1618432"/>
    <lineage>
        <taxon>Bacteria</taxon>
        <taxon>Candidatus Daviesiibacteriota</taxon>
    </lineage>
</organism>
<reference evidence="1 2" key="1">
    <citation type="journal article" date="2015" name="Nature">
        <title>rRNA introns, odd ribosomes, and small enigmatic genomes across a large radiation of phyla.</title>
        <authorList>
            <person name="Brown C.T."/>
            <person name="Hug L.A."/>
            <person name="Thomas B.C."/>
            <person name="Sharon I."/>
            <person name="Castelle C.J."/>
            <person name="Singh A."/>
            <person name="Wilkins M.J."/>
            <person name="Williams K.H."/>
            <person name="Banfield J.F."/>
        </authorList>
    </citation>
    <scope>NUCLEOTIDE SEQUENCE [LARGE SCALE GENOMIC DNA]</scope>
</reference>
<evidence type="ECO:0000313" key="1">
    <source>
        <dbReference type="EMBL" id="KKQ78541.1"/>
    </source>
</evidence>
<dbReference type="AlphaFoldDB" id="A0A0G0NN64"/>
<dbReference type="EMBL" id="LBVC01000018">
    <property type="protein sequence ID" value="KKQ78541.1"/>
    <property type="molecule type" value="Genomic_DNA"/>
</dbReference>